<proteinExistence type="predicted"/>
<organism evidence="2">
    <name type="scientific">Rosellinia necatrix</name>
    <name type="common">White root-rot fungus</name>
    <dbReference type="NCBI Taxonomy" id="77044"/>
    <lineage>
        <taxon>Eukaryota</taxon>
        <taxon>Fungi</taxon>
        <taxon>Dikarya</taxon>
        <taxon>Ascomycota</taxon>
        <taxon>Pezizomycotina</taxon>
        <taxon>Sordariomycetes</taxon>
        <taxon>Xylariomycetidae</taxon>
        <taxon>Xylariales</taxon>
        <taxon>Xylariaceae</taxon>
        <taxon>Rosellinia</taxon>
    </lineage>
</organism>
<gene>
    <name evidence="2" type="ORF">SAMD00023353_0901520</name>
</gene>
<accession>A0A1S8A655</accession>
<dbReference type="STRING" id="77044.A0A1S8A655"/>
<evidence type="ECO:0000313" key="3">
    <source>
        <dbReference type="Proteomes" id="UP000054516"/>
    </source>
</evidence>
<feature type="region of interest" description="Disordered" evidence="1">
    <location>
        <begin position="64"/>
        <end position="105"/>
    </location>
</feature>
<keyword evidence="3" id="KW-1185">Reference proteome</keyword>
<evidence type="ECO:0000256" key="1">
    <source>
        <dbReference type="SAM" id="MobiDB-lite"/>
    </source>
</evidence>
<dbReference type="OrthoDB" id="76105at2759"/>
<protein>
    <submittedName>
        <fullName evidence="2">Putative rRNA-processing protein FCF1</fullName>
    </submittedName>
</protein>
<evidence type="ECO:0000313" key="2">
    <source>
        <dbReference type="EMBL" id="GAW25584.1"/>
    </source>
</evidence>
<sequence length="105" mass="11618">MGVAKKTRKFATVRHVNLLISMTSNSQLTDDRSNAVSPLALPLRVWTGLTQDHLEVIGQRDARLKKNAGKADAQNPEKAKTGGPSKDQVIREIPQMPSSLFFQHK</sequence>
<name>A0A1S8A655_ROSNE</name>
<reference evidence="2" key="1">
    <citation type="submission" date="2016-03" db="EMBL/GenBank/DDBJ databases">
        <title>Draft genome sequence of Rosellinia necatrix.</title>
        <authorList>
            <person name="Kanematsu S."/>
        </authorList>
    </citation>
    <scope>NUCLEOTIDE SEQUENCE [LARGE SCALE GENOMIC DNA]</scope>
    <source>
        <strain evidence="2">W97</strain>
    </source>
</reference>
<dbReference type="Proteomes" id="UP000054516">
    <property type="component" value="Unassembled WGS sequence"/>
</dbReference>
<dbReference type="AlphaFoldDB" id="A0A1S8A655"/>
<dbReference type="EMBL" id="DF977454">
    <property type="protein sequence ID" value="GAW25584.1"/>
    <property type="molecule type" value="Genomic_DNA"/>
</dbReference>
<feature type="compositionally biased region" description="Polar residues" evidence="1">
    <location>
        <begin position="96"/>
        <end position="105"/>
    </location>
</feature>